<accession>A0A5B1CDB6</accession>
<dbReference type="Proteomes" id="UP000322699">
    <property type="component" value="Unassembled WGS sequence"/>
</dbReference>
<sequence>MEPLNNICPIAQRRYEDVPIDKVKVINSRNRDQEQFDMNVESIEGVGLMKPIRVNDKFLETTGKYELICGEGRLLAHKQLGKTHVAAEVVTCTRKEALLQSLIENIARTKPGSMDFARELKRLHDEGWDFKRIAKVACKTEDYIRNYIRLVEQGEERLIHGVESGVFPIKFAIQVSATEDSQMQNILMDAFDRGIVTTNNFGQARRIISARAKHTKKANVDKDYTVNQLVSDIAETTKVKTSYVREAKSKENRFMTLLSGINTLFKDDAFVAILRKAKLDKQPVLSGDFQFEPITTEGGQS</sequence>
<dbReference type="RefSeq" id="WP_068258774.1">
    <property type="nucleotide sequence ID" value="NZ_LWSK01000007.1"/>
</dbReference>
<dbReference type="Pfam" id="PF02195">
    <property type="entry name" value="ParB_N"/>
    <property type="match status" value="1"/>
</dbReference>
<dbReference type="Gene3D" id="3.90.1530.30">
    <property type="match status" value="1"/>
</dbReference>
<dbReference type="AlphaFoldDB" id="A0A5B1CDB6"/>
<dbReference type="InterPro" id="IPR050336">
    <property type="entry name" value="Chromosome_partition/occlusion"/>
</dbReference>
<dbReference type="SMART" id="SM00470">
    <property type="entry name" value="ParB"/>
    <property type="match status" value="1"/>
</dbReference>
<evidence type="ECO:0000313" key="2">
    <source>
        <dbReference type="EMBL" id="KAA1258202.1"/>
    </source>
</evidence>
<organism evidence="2 3">
    <name type="scientific">Rubripirellula obstinata</name>
    <dbReference type="NCBI Taxonomy" id="406547"/>
    <lineage>
        <taxon>Bacteria</taxon>
        <taxon>Pseudomonadati</taxon>
        <taxon>Planctomycetota</taxon>
        <taxon>Planctomycetia</taxon>
        <taxon>Pirellulales</taxon>
        <taxon>Pirellulaceae</taxon>
        <taxon>Rubripirellula</taxon>
    </lineage>
</organism>
<dbReference type="PANTHER" id="PTHR33375">
    <property type="entry name" value="CHROMOSOME-PARTITIONING PROTEIN PARB-RELATED"/>
    <property type="match status" value="1"/>
</dbReference>
<dbReference type="Gene3D" id="1.10.10.2830">
    <property type="match status" value="1"/>
</dbReference>
<dbReference type="InterPro" id="IPR003115">
    <property type="entry name" value="ParB_N"/>
</dbReference>
<feature type="domain" description="ParB-like N-terminal" evidence="1">
    <location>
        <begin position="16"/>
        <end position="106"/>
    </location>
</feature>
<gene>
    <name evidence="2" type="primary">parB</name>
    <name evidence="2" type="ORF">LF1_07180</name>
</gene>
<dbReference type="PANTHER" id="PTHR33375:SF1">
    <property type="entry name" value="CHROMOSOME-PARTITIONING PROTEIN PARB-RELATED"/>
    <property type="match status" value="1"/>
</dbReference>
<dbReference type="GO" id="GO:0005694">
    <property type="term" value="C:chromosome"/>
    <property type="evidence" value="ECO:0007669"/>
    <property type="project" value="TreeGrafter"/>
</dbReference>
<dbReference type="SUPFAM" id="SSF110849">
    <property type="entry name" value="ParB/Sulfiredoxin"/>
    <property type="match status" value="1"/>
</dbReference>
<dbReference type="OrthoDB" id="248048at2"/>
<dbReference type="GO" id="GO:0007059">
    <property type="term" value="P:chromosome segregation"/>
    <property type="evidence" value="ECO:0007669"/>
    <property type="project" value="TreeGrafter"/>
</dbReference>
<dbReference type="EMBL" id="VRLW01000001">
    <property type="protein sequence ID" value="KAA1258202.1"/>
    <property type="molecule type" value="Genomic_DNA"/>
</dbReference>
<reference evidence="2 3" key="1">
    <citation type="submission" date="2019-08" db="EMBL/GenBank/DDBJ databases">
        <title>Deep-cultivation of Planctomycetes and their phenomic and genomic characterization uncovers novel biology.</title>
        <authorList>
            <person name="Wiegand S."/>
            <person name="Jogler M."/>
            <person name="Boedeker C."/>
            <person name="Pinto D."/>
            <person name="Vollmers J."/>
            <person name="Rivas-Marin E."/>
            <person name="Kohn T."/>
            <person name="Peeters S.H."/>
            <person name="Heuer A."/>
            <person name="Rast P."/>
            <person name="Oberbeckmann S."/>
            <person name="Bunk B."/>
            <person name="Jeske O."/>
            <person name="Meyerdierks A."/>
            <person name="Storesund J.E."/>
            <person name="Kallscheuer N."/>
            <person name="Luecker S."/>
            <person name="Lage O.M."/>
            <person name="Pohl T."/>
            <person name="Merkel B.J."/>
            <person name="Hornburger P."/>
            <person name="Mueller R.-W."/>
            <person name="Bruemmer F."/>
            <person name="Labrenz M."/>
            <person name="Spormann A.M."/>
            <person name="Op Den Camp H."/>
            <person name="Overmann J."/>
            <person name="Amann R."/>
            <person name="Jetten M.S.M."/>
            <person name="Mascher T."/>
            <person name="Medema M.H."/>
            <person name="Devos D.P."/>
            <person name="Kaster A.-K."/>
            <person name="Ovreas L."/>
            <person name="Rohde M."/>
            <person name="Galperin M.Y."/>
            <person name="Jogler C."/>
        </authorList>
    </citation>
    <scope>NUCLEOTIDE SEQUENCE [LARGE SCALE GENOMIC DNA]</scope>
    <source>
        <strain evidence="2 3">LF1</strain>
    </source>
</reference>
<dbReference type="InterPro" id="IPR036086">
    <property type="entry name" value="ParB/Sulfiredoxin_sf"/>
</dbReference>
<name>A0A5B1CDB6_9BACT</name>
<keyword evidence="3" id="KW-1185">Reference proteome</keyword>
<evidence type="ECO:0000313" key="3">
    <source>
        <dbReference type="Proteomes" id="UP000322699"/>
    </source>
</evidence>
<protein>
    <submittedName>
        <fullName evidence="2">Putative chromosome-partitioning protein ParB</fullName>
    </submittedName>
</protein>
<comment type="caution">
    <text evidence="2">The sequence shown here is derived from an EMBL/GenBank/DDBJ whole genome shotgun (WGS) entry which is preliminary data.</text>
</comment>
<dbReference type="SUPFAM" id="SSF109709">
    <property type="entry name" value="KorB DNA-binding domain-like"/>
    <property type="match status" value="1"/>
</dbReference>
<proteinExistence type="predicted"/>
<evidence type="ECO:0000259" key="1">
    <source>
        <dbReference type="SMART" id="SM00470"/>
    </source>
</evidence>